<dbReference type="Gene3D" id="3.30.460.10">
    <property type="entry name" value="Beta Polymerase, domain 2"/>
    <property type="match status" value="1"/>
</dbReference>
<dbReference type="InterPro" id="IPR043519">
    <property type="entry name" value="NT_sf"/>
</dbReference>
<comment type="pathway">
    <text evidence="1">Purine metabolism; ppGpp biosynthesis; ppGpp from GTP: step 1/2.</text>
</comment>
<evidence type="ECO:0000313" key="3">
    <source>
        <dbReference type="EMBL" id="MCU6700916.1"/>
    </source>
</evidence>
<dbReference type="InterPro" id="IPR052366">
    <property type="entry name" value="GTP_Pyrophosphokinase"/>
</dbReference>
<dbReference type="PANTHER" id="PTHR47837">
    <property type="entry name" value="GTP PYROPHOSPHOKINASE YJBM"/>
    <property type="match status" value="1"/>
</dbReference>
<dbReference type="SUPFAM" id="SSF81301">
    <property type="entry name" value="Nucleotidyltransferase"/>
    <property type="match status" value="1"/>
</dbReference>
<reference evidence="3 4" key="1">
    <citation type="journal article" date="2021" name="ISME Commun">
        <title>Automated analysis of genomic sequences facilitates high-throughput and comprehensive description of bacteria.</title>
        <authorList>
            <person name="Hitch T.C.A."/>
        </authorList>
    </citation>
    <scope>NUCLEOTIDE SEQUENCE [LARGE SCALE GENOMIC DNA]</scope>
    <source>
        <strain evidence="3 4">Sanger_02</strain>
    </source>
</reference>
<gene>
    <name evidence="3" type="ORF">OCV65_11820</name>
</gene>
<comment type="caution">
    <text evidence="3">The sequence shown here is derived from an EMBL/GenBank/DDBJ whole genome shotgun (WGS) entry which is preliminary data.</text>
</comment>
<accession>A0ABT2S8J9</accession>
<dbReference type="Proteomes" id="UP001207605">
    <property type="component" value="Unassembled WGS sequence"/>
</dbReference>
<sequence length="238" mass="27935">MKGFETIIEKKRDSILRNSLLSDEFINFVQKNKRPFDEMMSYYKCAIMEVETKFRVLNEQYSLEYDRNPIEDIKSRTKSMESLMRKIRRKNIPLTVASIEENIHDIAGVRVICSFPDDIYMLADCLLSQDDITLIKKKDYIKNPKPGGYRSLHLIISIPIFLQEGKRMVTVEVQLRTIAMDFWASLEHKLRYKKDIPEDQAHYLEEEMLECANISASLDARMQHVRDVLNGTSKDVFL</sequence>
<keyword evidence="4" id="KW-1185">Reference proteome</keyword>
<dbReference type="InterPro" id="IPR007685">
    <property type="entry name" value="RelA_SpoT"/>
</dbReference>
<dbReference type="SMART" id="SM00954">
    <property type="entry name" value="RelA_SpoT"/>
    <property type="match status" value="1"/>
</dbReference>
<proteinExistence type="predicted"/>
<organism evidence="3 4">
    <name type="scientific">Dorea ammoniilytica</name>
    <dbReference type="NCBI Taxonomy" id="2981788"/>
    <lineage>
        <taxon>Bacteria</taxon>
        <taxon>Bacillati</taxon>
        <taxon>Bacillota</taxon>
        <taxon>Clostridia</taxon>
        <taxon>Lachnospirales</taxon>
        <taxon>Lachnospiraceae</taxon>
        <taxon>Dorea</taxon>
    </lineage>
</organism>
<dbReference type="CDD" id="cd05399">
    <property type="entry name" value="NT_Rel-Spo_like"/>
    <property type="match status" value="1"/>
</dbReference>
<dbReference type="Gene3D" id="1.10.287.860">
    <property type="entry name" value="Nucleotidyltransferase"/>
    <property type="match status" value="1"/>
</dbReference>
<evidence type="ECO:0000259" key="2">
    <source>
        <dbReference type="SMART" id="SM00954"/>
    </source>
</evidence>
<protein>
    <submittedName>
        <fullName evidence="3">GTP pyrophosphokinase family protein</fullName>
    </submittedName>
</protein>
<feature type="domain" description="RelA/SpoT" evidence="2">
    <location>
        <begin position="75"/>
        <end position="198"/>
    </location>
</feature>
<evidence type="ECO:0000256" key="1">
    <source>
        <dbReference type="ARBA" id="ARBA00004976"/>
    </source>
</evidence>
<dbReference type="RefSeq" id="WP_262582223.1">
    <property type="nucleotide sequence ID" value="NZ_JAOQJV010000020.1"/>
</dbReference>
<evidence type="ECO:0000313" key="4">
    <source>
        <dbReference type="Proteomes" id="UP001207605"/>
    </source>
</evidence>
<name>A0ABT2S8J9_9FIRM</name>
<dbReference type="PANTHER" id="PTHR47837:SF2">
    <property type="entry name" value="GTP PYROPHOSPHOKINASE YWAC"/>
    <property type="match status" value="1"/>
</dbReference>
<dbReference type="Pfam" id="PF04607">
    <property type="entry name" value="RelA_SpoT"/>
    <property type="match status" value="1"/>
</dbReference>
<dbReference type="EMBL" id="JAOQJV010000020">
    <property type="protein sequence ID" value="MCU6700916.1"/>
    <property type="molecule type" value="Genomic_DNA"/>
</dbReference>